<accession>A0A9X2RIL1</accession>
<dbReference type="AlphaFoldDB" id="A0A9X2RIL1"/>
<evidence type="ECO:0000313" key="2">
    <source>
        <dbReference type="EMBL" id="MCQ8183977.1"/>
    </source>
</evidence>
<dbReference type="InterPro" id="IPR011322">
    <property type="entry name" value="N-reg_PII-like_a/b"/>
</dbReference>
<dbReference type="GO" id="GO:0010038">
    <property type="term" value="P:response to metal ion"/>
    <property type="evidence" value="ECO:0007669"/>
    <property type="project" value="InterPro"/>
</dbReference>
<proteinExistence type="inferred from homology"/>
<gene>
    <name evidence="2" type="ORF">NOG11_01120</name>
</gene>
<name>A0A9X2RIL1_9PROT</name>
<comment type="similarity">
    <text evidence="1">Belongs to the CutA family.</text>
</comment>
<dbReference type="InterPro" id="IPR015867">
    <property type="entry name" value="N-reg_PII/ATP_PRibTrfase_C"/>
</dbReference>
<keyword evidence="3" id="KW-1185">Reference proteome</keyword>
<evidence type="ECO:0000313" key="3">
    <source>
        <dbReference type="Proteomes" id="UP001142610"/>
    </source>
</evidence>
<dbReference type="PANTHER" id="PTHR23419">
    <property type="entry name" value="DIVALENT CATION TOLERANCE CUTA-RELATED"/>
    <property type="match status" value="1"/>
</dbReference>
<dbReference type="InterPro" id="IPR004323">
    <property type="entry name" value="Ion_tolerance_CutA"/>
</dbReference>
<dbReference type="Pfam" id="PF03091">
    <property type="entry name" value="CutA1"/>
    <property type="match status" value="1"/>
</dbReference>
<sequence>MTLSLLITTMGSREEAESLAREMLGQRLAACVQLEPITSLYRWEGSVEFEEEVRMTFKTTTARVPALRRAVLEEHPYDEPEIIVLEAAGASDGYAAWVEKEVKGTPAH</sequence>
<dbReference type="SUPFAM" id="SSF54913">
    <property type="entry name" value="GlnB-like"/>
    <property type="match status" value="1"/>
</dbReference>
<organism evidence="2 3">
    <name type="scientific">Parvularcula maris</name>
    <dbReference type="NCBI Taxonomy" id="2965077"/>
    <lineage>
        <taxon>Bacteria</taxon>
        <taxon>Pseudomonadati</taxon>
        <taxon>Pseudomonadota</taxon>
        <taxon>Alphaproteobacteria</taxon>
        <taxon>Parvularculales</taxon>
        <taxon>Parvularculaceae</taxon>
        <taxon>Parvularcula</taxon>
    </lineage>
</organism>
<evidence type="ECO:0000256" key="1">
    <source>
        <dbReference type="ARBA" id="ARBA00010169"/>
    </source>
</evidence>
<comment type="caution">
    <text evidence="2">The sequence shown here is derived from an EMBL/GenBank/DDBJ whole genome shotgun (WGS) entry which is preliminary data.</text>
</comment>
<dbReference type="Proteomes" id="UP001142610">
    <property type="component" value="Unassembled WGS sequence"/>
</dbReference>
<dbReference type="EMBL" id="JANIBC010000001">
    <property type="protein sequence ID" value="MCQ8183977.1"/>
    <property type="molecule type" value="Genomic_DNA"/>
</dbReference>
<dbReference type="GO" id="GO:0005507">
    <property type="term" value="F:copper ion binding"/>
    <property type="evidence" value="ECO:0007669"/>
    <property type="project" value="TreeGrafter"/>
</dbReference>
<dbReference type="RefSeq" id="WP_256617780.1">
    <property type="nucleotide sequence ID" value="NZ_JANIBC010000001.1"/>
</dbReference>
<protein>
    <submittedName>
        <fullName evidence="2">Divalent-cation tolerance protein CutA</fullName>
    </submittedName>
</protein>
<dbReference type="Gene3D" id="3.30.70.120">
    <property type="match status" value="1"/>
</dbReference>
<reference evidence="2" key="1">
    <citation type="submission" date="2022-07" db="EMBL/GenBank/DDBJ databases">
        <title>Parvularcula maris sp. nov., an algicidal bacterium isolated from seawater.</title>
        <authorList>
            <person name="Li F."/>
        </authorList>
    </citation>
    <scope>NUCLEOTIDE SEQUENCE</scope>
    <source>
        <strain evidence="2">BGMRC 0090</strain>
    </source>
</reference>
<dbReference type="PANTHER" id="PTHR23419:SF8">
    <property type="entry name" value="FI09726P"/>
    <property type="match status" value="1"/>
</dbReference>